<organism evidence="1 2">
    <name type="scientific">Cochliobolus sativus</name>
    <name type="common">Common root rot and spot blotch fungus</name>
    <name type="synonym">Bipolaris sorokiniana</name>
    <dbReference type="NCBI Taxonomy" id="45130"/>
    <lineage>
        <taxon>Eukaryota</taxon>
        <taxon>Fungi</taxon>
        <taxon>Dikarya</taxon>
        <taxon>Ascomycota</taxon>
        <taxon>Pezizomycotina</taxon>
        <taxon>Dothideomycetes</taxon>
        <taxon>Pleosporomycetidae</taxon>
        <taxon>Pleosporales</taxon>
        <taxon>Pleosporineae</taxon>
        <taxon>Pleosporaceae</taxon>
        <taxon>Bipolaris</taxon>
    </lineage>
</organism>
<protein>
    <submittedName>
        <fullName evidence="1">Uncharacterized protein</fullName>
    </submittedName>
</protein>
<feature type="non-terminal residue" evidence="1">
    <location>
        <position position="1"/>
    </location>
</feature>
<dbReference type="EMBL" id="WNKQ01000021">
    <property type="protein sequence ID" value="KAF5844941.1"/>
    <property type="molecule type" value="Genomic_DNA"/>
</dbReference>
<reference evidence="1" key="1">
    <citation type="submission" date="2019-11" db="EMBL/GenBank/DDBJ databases">
        <title>Bipolaris sorokiniana Genome sequencing.</title>
        <authorList>
            <person name="Wang H."/>
        </authorList>
    </citation>
    <scope>NUCLEOTIDE SEQUENCE</scope>
</reference>
<sequence>MPITHIIYYNCGHLRLIVTHEHDGYQCPANMADSATTTENCSSCMNPKSGSNSDGNSLDRCFGSDFSSISESSGDATDSDYDGDDEMLSDEMLSDNGSAVPARILTNVNSAEECTNSGSTMSRLSLWSRMTDTTTGDLAQLFTVRSNPASVAKLRRAPVAVSLYDIITPVL</sequence>
<evidence type="ECO:0000313" key="1">
    <source>
        <dbReference type="EMBL" id="KAF5844941.1"/>
    </source>
</evidence>
<evidence type="ECO:0000313" key="2">
    <source>
        <dbReference type="Proteomes" id="UP000624244"/>
    </source>
</evidence>
<accession>A0A8H5Z8V9</accession>
<name>A0A8H5Z8V9_COCSA</name>
<dbReference type="Proteomes" id="UP000624244">
    <property type="component" value="Unassembled WGS sequence"/>
</dbReference>
<proteinExistence type="predicted"/>
<dbReference type="AlphaFoldDB" id="A0A8H5Z8V9"/>
<comment type="caution">
    <text evidence="1">The sequence shown here is derived from an EMBL/GenBank/DDBJ whole genome shotgun (WGS) entry which is preliminary data.</text>
</comment>
<gene>
    <name evidence="1" type="ORF">GGP41_008896</name>
</gene>